<dbReference type="GO" id="GO:0006260">
    <property type="term" value="P:DNA replication"/>
    <property type="evidence" value="ECO:0007669"/>
    <property type="project" value="InterPro"/>
</dbReference>
<keyword evidence="1 2" id="KW-0238">DNA-binding</keyword>
<dbReference type="CDD" id="cd04496">
    <property type="entry name" value="SSB_OBF"/>
    <property type="match status" value="1"/>
</dbReference>
<keyword evidence="6" id="KW-1185">Reference proteome</keyword>
<comment type="subunit">
    <text evidence="2">Homotetramer.</text>
</comment>
<evidence type="ECO:0000256" key="1">
    <source>
        <dbReference type="ARBA" id="ARBA00023125"/>
    </source>
</evidence>
<dbReference type="PANTHER" id="PTHR10302:SF0">
    <property type="entry name" value="SINGLE-STRANDED DNA-BINDING PROTEIN, MITOCHONDRIAL"/>
    <property type="match status" value="1"/>
</dbReference>
<dbReference type="SUPFAM" id="SSF50249">
    <property type="entry name" value="Nucleic acid-binding proteins"/>
    <property type="match status" value="1"/>
</dbReference>
<dbReference type="InterPro" id="IPR000424">
    <property type="entry name" value="Primosome_PriB/ssb"/>
</dbReference>
<evidence type="ECO:0000256" key="2">
    <source>
        <dbReference type="HAMAP-Rule" id="MF_00984"/>
    </source>
</evidence>
<dbReference type="InterPro" id="IPR012340">
    <property type="entry name" value="NA-bd_OB-fold"/>
</dbReference>
<dbReference type="PROSITE" id="PS50935">
    <property type="entry name" value="SSB"/>
    <property type="match status" value="1"/>
</dbReference>
<dbReference type="GO" id="GO:0003697">
    <property type="term" value="F:single-stranded DNA binding"/>
    <property type="evidence" value="ECO:0007669"/>
    <property type="project" value="UniProtKB-UniRule"/>
</dbReference>
<dbReference type="InterPro" id="IPR011344">
    <property type="entry name" value="ssDNA-bd"/>
</dbReference>
<dbReference type="Pfam" id="PF00436">
    <property type="entry name" value="SSB"/>
    <property type="match status" value="1"/>
</dbReference>
<dbReference type="AlphaFoldDB" id="A0A1J1LV66"/>
<protein>
    <recommendedName>
        <fullName evidence="2 3">Single-stranded DNA-binding protein</fullName>
        <shortName evidence="2">SSB</shortName>
    </recommendedName>
</protein>
<dbReference type="Gene3D" id="2.40.50.140">
    <property type="entry name" value="Nucleic acid-binding proteins"/>
    <property type="match status" value="1"/>
</dbReference>
<feature type="region of interest" description="Disordered" evidence="4">
    <location>
        <begin position="104"/>
        <end position="135"/>
    </location>
</feature>
<evidence type="ECO:0000313" key="6">
    <source>
        <dbReference type="Proteomes" id="UP000184315"/>
    </source>
</evidence>
<comment type="caution">
    <text evidence="2">Lacks conserved residue(s) required for the propagation of feature annotation.</text>
</comment>
<dbReference type="NCBIfam" id="TIGR00621">
    <property type="entry name" value="ssb"/>
    <property type="match status" value="1"/>
</dbReference>
<gene>
    <name evidence="5" type="primary">ssb</name>
    <name evidence="5" type="ORF">PL9214670131</name>
</gene>
<dbReference type="Proteomes" id="UP000184315">
    <property type="component" value="Unassembled WGS sequence"/>
</dbReference>
<dbReference type="OrthoDB" id="9809878at2"/>
<evidence type="ECO:0000256" key="3">
    <source>
        <dbReference type="PIRNR" id="PIRNR002070"/>
    </source>
</evidence>
<sequence>MSDNFNVINLVGRVGQQPETQYFESGAVLTKLSLAVNRRSNKKDSEPDWFALEIWGNIAEVAANYTDKGSLIGIQGELKLDEWIEQTTGQQRVKPVIRVHNLELLGSNPNSNSRTHTSDNSDTTASISDKDTSDF</sequence>
<evidence type="ECO:0000256" key="4">
    <source>
        <dbReference type="SAM" id="MobiDB-lite"/>
    </source>
</evidence>
<name>A0A1J1LV66_9CYAN</name>
<dbReference type="STRING" id="671072.PL9214670131"/>
<organism evidence="5 6">
    <name type="scientific">Planktothrix tepida PCC 9214</name>
    <dbReference type="NCBI Taxonomy" id="671072"/>
    <lineage>
        <taxon>Bacteria</taxon>
        <taxon>Bacillati</taxon>
        <taxon>Cyanobacteriota</taxon>
        <taxon>Cyanophyceae</taxon>
        <taxon>Oscillatoriophycideae</taxon>
        <taxon>Oscillatoriales</taxon>
        <taxon>Microcoleaceae</taxon>
        <taxon>Planktothrix</taxon>
    </lineage>
</organism>
<proteinExistence type="inferred from homology"/>
<dbReference type="PIRSF" id="PIRSF002070">
    <property type="entry name" value="SSB"/>
    <property type="match status" value="1"/>
</dbReference>
<dbReference type="EMBL" id="CZDF01000174">
    <property type="protein sequence ID" value="CUR35505.1"/>
    <property type="molecule type" value="Genomic_DNA"/>
</dbReference>
<dbReference type="PANTHER" id="PTHR10302">
    <property type="entry name" value="SINGLE-STRANDED DNA-BINDING PROTEIN"/>
    <property type="match status" value="1"/>
</dbReference>
<reference evidence="6" key="1">
    <citation type="submission" date="2015-10" db="EMBL/GenBank/DDBJ databases">
        <authorList>
            <person name="Regsiter A."/>
            <person name="william w."/>
        </authorList>
    </citation>
    <scope>NUCLEOTIDE SEQUENCE [LARGE SCALE GENOMIC DNA]</scope>
</reference>
<feature type="compositionally biased region" description="Polar residues" evidence="4">
    <location>
        <begin position="107"/>
        <end position="127"/>
    </location>
</feature>
<dbReference type="GO" id="GO:0009295">
    <property type="term" value="C:nucleoid"/>
    <property type="evidence" value="ECO:0007669"/>
    <property type="project" value="TreeGrafter"/>
</dbReference>
<accession>A0A1J1LV66</accession>
<evidence type="ECO:0000313" key="5">
    <source>
        <dbReference type="EMBL" id="CUR35505.1"/>
    </source>
</evidence>
<dbReference type="RefSeq" id="WP_072722467.1">
    <property type="nucleotide sequence ID" value="NZ_LN889815.1"/>
</dbReference>
<dbReference type="HAMAP" id="MF_00984">
    <property type="entry name" value="SSB"/>
    <property type="match status" value="1"/>
</dbReference>